<evidence type="ECO:0000256" key="6">
    <source>
        <dbReference type="SAM" id="Phobius"/>
    </source>
</evidence>
<accession>A0A4P9WDT6</accession>
<dbReference type="AlphaFoldDB" id="A0A4P9WDT6"/>
<gene>
    <name evidence="7" type="ORF">BDK51DRAFT_52360</name>
</gene>
<dbReference type="Proteomes" id="UP000269721">
    <property type="component" value="Unassembled WGS sequence"/>
</dbReference>
<feature type="compositionally biased region" description="Polar residues" evidence="5">
    <location>
        <begin position="29"/>
        <end position="49"/>
    </location>
</feature>
<organism evidence="7 8">
    <name type="scientific">Blyttiomyces helicus</name>
    <dbReference type="NCBI Taxonomy" id="388810"/>
    <lineage>
        <taxon>Eukaryota</taxon>
        <taxon>Fungi</taxon>
        <taxon>Fungi incertae sedis</taxon>
        <taxon>Chytridiomycota</taxon>
        <taxon>Chytridiomycota incertae sedis</taxon>
        <taxon>Chytridiomycetes</taxon>
        <taxon>Chytridiomycetes incertae sedis</taxon>
        <taxon>Blyttiomyces</taxon>
    </lineage>
</organism>
<dbReference type="GO" id="GO:0032588">
    <property type="term" value="C:trans-Golgi network membrane"/>
    <property type="evidence" value="ECO:0007669"/>
    <property type="project" value="TreeGrafter"/>
</dbReference>
<sequence>MTSANPFALTDEDVGNPFGHQDNPFDDPSISNVLSSGNYDSHSYSIPSNDPSPAPYRLPSPAPRSPSPVAHSAAAELGARELELKRKEEELAAREAALKAEQEAIRRAGYNPPNWPPFYPLVYHDINAEIPEGPTRDTQWKLYRLWLGTMILLVWNMVACLTLLISHPNNMPHVASDFGVSLVYIFFIGICSFYSWYQPSYIALTKNKALYFCESRESRERGGGGRKR</sequence>
<feature type="region of interest" description="Disordered" evidence="5">
    <location>
        <begin position="1"/>
        <end position="73"/>
    </location>
</feature>
<feature type="transmembrane region" description="Helical" evidence="6">
    <location>
        <begin position="178"/>
        <end position="197"/>
    </location>
</feature>
<evidence type="ECO:0000256" key="2">
    <source>
        <dbReference type="ARBA" id="ARBA00022692"/>
    </source>
</evidence>
<name>A0A4P9WDT6_9FUNG</name>
<keyword evidence="3 6" id="KW-1133">Transmembrane helix</keyword>
<dbReference type="EMBL" id="KZ995339">
    <property type="protein sequence ID" value="RKO90871.1"/>
    <property type="molecule type" value="Genomic_DNA"/>
</dbReference>
<keyword evidence="4 6" id="KW-0472">Membrane</keyword>
<keyword evidence="2 6" id="KW-0812">Transmembrane</keyword>
<evidence type="ECO:0000256" key="4">
    <source>
        <dbReference type="ARBA" id="ARBA00023136"/>
    </source>
</evidence>
<reference evidence="8" key="1">
    <citation type="journal article" date="2018" name="Nat. Microbiol.">
        <title>Leveraging single-cell genomics to expand the fungal tree of life.</title>
        <authorList>
            <person name="Ahrendt S.R."/>
            <person name="Quandt C.A."/>
            <person name="Ciobanu D."/>
            <person name="Clum A."/>
            <person name="Salamov A."/>
            <person name="Andreopoulos B."/>
            <person name="Cheng J.F."/>
            <person name="Woyke T."/>
            <person name="Pelin A."/>
            <person name="Henrissat B."/>
            <person name="Reynolds N.K."/>
            <person name="Benny G.L."/>
            <person name="Smith M.E."/>
            <person name="James T.Y."/>
            <person name="Grigoriev I.V."/>
        </authorList>
    </citation>
    <scope>NUCLEOTIDE SEQUENCE [LARGE SCALE GENOMIC DNA]</scope>
</reference>
<dbReference type="InterPro" id="IPR007273">
    <property type="entry name" value="SCAMP"/>
</dbReference>
<dbReference type="PANTHER" id="PTHR10687">
    <property type="entry name" value="SECRETORY CARRIER-ASSOCIATED MEMBRANE PROTEIN SCAMP"/>
    <property type="match status" value="1"/>
</dbReference>
<comment type="subcellular location">
    <subcellularLocation>
        <location evidence="1">Membrane</location>
        <topology evidence="1">Multi-pass membrane protein</topology>
    </subcellularLocation>
</comment>
<dbReference type="OrthoDB" id="242866at2759"/>
<protein>
    <submittedName>
        <fullName evidence="7">Scamp family-domain-containing protein</fullName>
    </submittedName>
</protein>
<evidence type="ECO:0000313" key="8">
    <source>
        <dbReference type="Proteomes" id="UP000269721"/>
    </source>
</evidence>
<evidence type="ECO:0000313" key="7">
    <source>
        <dbReference type="EMBL" id="RKO90871.1"/>
    </source>
</evidence>
<feature type="transmembrane region" description="Helical" evidence="6">
    <location>
        <begin position="145"/>
        <end position="166"/>
    </location>
</feature>
<proteinExistence type="predicted"/>
<evidence type="ECO:0000256" key="3">
    <source>
        <dbReference type="ARBA" id="ARBA00022989"/>
    </source>
</evidence>
<keyword evidence="8" id="KW-1185">Reference proteome</keyword>
<dbReference type="PANTHER" id="PTHR10687:SF90">
    <property type="entry name" value="SECRETORY CARRIER MEMBRANE PROTEIN"/>
    <property type="match status" value="1"/>
</dbReference>
<dbReference type="GO" id="GO:0015031">
    <property type="term" value="P:protein transport"/>
    <property type="evidence" value="ECO:0007669"/>
    <property type="project" value="InterPro"/>
</dbReference>
<feature type="compositionally biased region" description="Pro residues" evidence="5">
    <location>
        <begin position="50"/>
        <end position="66"/>
    </location>
</feature>
<dbReference type="GO" id="GO:0055038">
    <property type="term" value="C:recycling endosome membrane"/>
    <property type="evidence" value="ECO:0007669"/>
    <property type="project" value="TreeGrafter"/>
</dbReference>
<evidence type="ECO:0000256" key="5">
    <source>
        <dbReference type="SAM" id="MobiDB-lite"/>
    </source>
</evidence>
<dbReference type="Pfam" id="PF04144">
    <property type="entry name" value="SCAMP"/>
    <property type="match status" value="1"/>
</dbReference>
<evidence type="ECO:0000256" key="1">
    <source>
        <dbReference type="ARBA" id="ARBA00004141"/>
    </source>
</evidence>